<dbReference type="Pfam" id="PF13923">
    <property type="entry name" value="zf-C3HC4_2"/>
    <property type="match status" value="1"/>
</dbReference>
<dbReference type="EMBL" id="JBJQND010000019">
    <property type="protein sequence ID" value="KAL3832224.1"/>
    <property type="molecule type" value="Genomic_DNA"/>
</dbReference>
<dbReference type="Pfam" id="PF16207">
    <property type="entry name" value="RAWUL"/>
    <property type="match status" value="1"/>
</dbReference>
<dbReference type="Gene3D" id="3.10.20.90">
    <property type="entry name" value="Phosphatidylinositol 3-kinase Catalytic Subunit, Chain A, domain 1"/>
    <property type="match status" value="1"/>
</dbReference>
<feature type="domain" description="RING-type" evidence="8">
    <location>
        <begin position="54"/>
        <end position="93"/>
    </location>
</feature>
<feature type="region of interest" description="Disordered" evidence="7">
    <location>
        <begin position="356"/>
        <end position="385"/>
    </location>
</feature>
<reference evidence="9 10" key="1">
    <citation type="submission" date="2024-11" db="EMBL/GenBank/DDBJ databases">
        <title>Chromosome-level genome assembly of the freshwater bivalve Anodonta woodiana.</title>
        <authorList>
            <person name="Chen X."/>
        </authorList>
    </citation>
    <scope>NUCLEOTIDE SEQUENCE [LARGE SCALE GENOMIC DNA]</scope>
    <source>
        <strain evidence="9">MN2024</strain>
        <tissue evidence="9">Gills</tissue>
    </source>
</reference>
<dbReference type="InterPro" id="IPR032443">
    <property type="entry name" value="RAWUL"/>
</dbReference>
<dbReference type="Gene3D" id="3.30.40.10">
    <property type="entry name" value="Zinc/RING finger domain, C3HC4 (zinc finger)"/>
    <property type="match status" value="1"/>
</dbReference>
<evidence type="ECO:0000256" key="4">
    <source>
        <dbReference type="ARBA" id="ARBA00022833"/>
    </source>
</evidence>
<dbReference type="PROSITE" id="PS00518">
    <property type="entry name" value="ZF_RING_1"/>
    <property type="match status" value="1"/>
</dbReference>
<keyword evidence="4" id="KW-0862">Zinc</keyword>
<dbReference type="AlphaFoldDB" id="A0ABD3T5P8"/>
<evidence type="ECO:0000259" key="8">
    <source>
        <dbReference type="PROSITE" id="PS50089"/>
    </source>
</evidence>
<evidence type="ECO:0000256" key="6">
    <source>
        <dbReference type="PROSITE-ProRule" id="PRU00175"/>
    </source>
</evidence>
<evidence type="ECO:0000256" key="2">
    <source>
        <dbReference type="ARBA" id="ARBA00022723"/>
    </source>
</evidence>
<dbReference type="GO" id="GO:0031519">
    <property type="term" value="C:PcG protein complex"/>
    <property type="evidence" value="ECO:0007669"/>
    <property type="project" value="UniProtKB-ARBA"/>
</dbReference>
<feature type="region of interest" description="Disordered" evidence="7">
    <location>
        <begin position="421"/>
        <end position="478"/>
    </location>
</feature>
<dbReference type="InterPro" id="IPR001841">
    <property type="entry name" value="Znf_RING"/>
</dbReference>
<dbReference type="Proteomes" id="UP001634394">
    <property type="component" value="Unassembled WGS sequence"/>
</dbReference>
<feature type="compositionally biased region" description="Polar residues" evidence="7">
    <location>
        <begin position="359"/>
        <end position="371"/>
    </location>
</feature>
<name>A0ABD3T5P8_SINWO</name>
<organism evidence="9 10">
    <name type="scientific">Sinanodonta woodiana</name>
    <name type="common">Chinese pond mussel</name>
    <name type="synonym">Anodonta woodiana</name>
    <dbReference type="NCBI Taxonomy" id="1069815"/>
    <lineage>
        <taxon>Eukaryota</taxon>
        <taxon>Metazoa</taxon>
        <taxon>Spiralia</taxon>
        <taxon>Lophotrochozoa</taxon>
        <taxon>Mollusca</taxon>
        <taxon>Bivalvia</taxon>
        <taxon>Autobranchia</taxon>
        <taxon>Heteroconchia</taxon>
        <taxon>Palaeoheterodonta</taxon>
        <taxon>Unionida</taxon>
        <taxon>Unionoidea</taxon>
        <taxon>Unionidae</taxon>
        <taxon>Unioninae</taxon>
        <taxon>Sinanodonta</taxon>
    </lineage>
</organism>
<dbReference type="GO" id="GO:0008270">
    <property type="term" value="F:zinc ion binding"/>
    <property type="evidence" value="ECO:0007669"/>
    <property type="project" value="UniProtKB-KW"/>
</dbReference>
<evidence type="ECO:0000256" key="3">
    <source>
        <dbReference type="ARBA" id="ARBA00022771"/>
    </source>
</evidence>
<feature type="region of interest" description="Disordered" evidence="7">
    <location>
        <begin position="528"/>
        <end position="548"/>
    </location>
</feature>
<feature type="region of interest" description="Disordered" evidence="7">
    <location>
        <begin position="560"/>
        <end position="583"/>
    </location>
</feature>
<dbReference type="SMART" id="SM00184">
    <property type="entry name" value="RING"/>
    <property type="match status" value="1"/>
</dbReference>
<keyword evidence="5" id="KW-0539">Nucleus</keyword>
<feature type="compositionally biased region" description="Polar residues" evidence="7">
    <location>
        <begin position="425"/>
        <end position="437"/>
    </location>
</feature>
<comment type="caution">
    <text evidence="9">The sequence shown here is derived from an EMBL/GenBank/DDBJ whole genome shotgun (WGS) entry which is preliminary data.</text>
</comment>
<evidence type="ECO:0000256" key="5">
    <source>
        <dbReference type="ARBA" id="ARBA00023242"/>
    </source>
</evidence>
<dbReference type="PANTHER" id="PTHR10825">
    <property type="entry name" value="RING FINGER DOMAIN-CONTAINING, POLYCOMB GROUP COMPONENT"/>
    <property type="match status" value="1"/>
</dbReference>
<dbReference type="CDD" id="cd17082">
    <property type="entry name" value="RAWUL_PCGF2_like"/>
    <property type="match status" value="1"/>
</dbReference>
<keyword evidence="3 6" id="KW-0863">Zinc-finger</keyword>
<dbReference type="SUPFAM" id="SSF57850">
    <property type="entry name" value="RING/U-box"/>
    <property type="match status" value="1"/>
</dbReference>
<dbReference type="FunFam" id="3.30.40.10:FF:000033">
    <property type="entry name" value="Polycomb group RING finger protein 3"/>
    <property type="match status" value="1"/>
</dbReference>
<dbReference type="PROSITE" id="PS50089">
    <property type="entry name" value="ZF_RING_2"/>
    <property type="match status" value="1"/>
</dbReference>
<accession>A0ABD3T5P8</accession>
<evidence type="ECO:0000256" key="7">
    <source>
        <dbReference type="SAM" id="MobiDB-lite"/>
    </source>
</evidence>
<sequence>MTGHVACVIWVQRFRIEVSGALFEILSTCAIQSQDTMDRVQKVKITNLNPHVICVLCGGYFIDATTIIECLHSFCRTCILRYLESSKSCPICDVMVHKTRPLENIRSDKTLQDLVYKLVPSLYKNEMKRRRDFYILHAADKPSTPSEDRGDEFCDRIIYTEDEKISLSLELCSLGFPSTYPSKIRRPSGPEIKKTSDIRYLMCPAAFTVGHLKKFLNLKFDFGEQHQIDIFHTDEPLHSYYTLMDIAYIYTWTRRGPLRLYYTVYDKRPKKRKYVKANSLVKIVHPTHEEKKASELDHKKAESDDPIQTKKLKKVYADDDVTKEDKFVKVSMNCARKEQQEDVNVKSDDKEFFPKENEINSVSKTKKSSQVGGVHCKDEKDTDNLSHDDIYELDDVSDKDVHFISNDMCIVPFQALDLSKKENAQKSTNDNVKLQNDSSVPKRKRGRPRKEPSEKSNKPGPVSKKNSPQKQRKTAKDLMKFTKFNGVKFSAGGTNLKNFVCGKGDSEPDEEKLNGTVSVGRIFKTKLIRKPGPKPTNMDGQSKAGEIDTKLNVVTSAEVKEVRQNGHNGSVKDYSGNMQTHST</sequence>
<dbReference type="PANTHER" id="PTHR10825:SF72">
    <property type="entry name" value="UBIQUITIN-LIKE DOMAIN-CONTAINING PROTEIN"/>
    <property type="match status" value="1"/>
</dbReference>
<keyword evidence="10" id="KW-1185">Reference proteome</keyword>
<dbReference type="InterPro" id="IPR013083">
    <property type="entry name" value="Znf_RING/FYVE/PHD"/>
</dbReference>
<dbReference type="InterPro" id="IPR017907">
    <property type="entry name" value="Znf_RING_CS"/>
</dbReference>
<evidence type="ECO:0000256" key="1">
    <source>
        <dbReference type="ARBA" id="ARBA00004123"/>
    </source>
</evidence>
<keyword evidence="2" id="KW-0479">Metal-binding</keyword>
<evidence type="ECO:0000313" key="9">
    <source>
        <dbReference type="EMBL" id="KAL3832224.1"/>
    </source>
</evidence>
<feature type="compositionally biased region" description="Basic and acidic residues" evidence="7">
    <location>
        <begin position="375"/>
        <end position="385"/>
    </location>
</feature>
<proteinExistence type="predicted"/>
<comment type="subcellular location">
    <subcellularLocation>
        <location evidence="1">Nucleus</location>
    </subcellularLocation>
</comment>
<gene>
    <name evidence="9" type="ORF">ACJMK2_023884</name>
</gene>
<evidence type="ECO:0000313" key="10">
    <source>
        <dbReference type="Proteomes" id="UP001634394"/>
    </source>
</evidence>
<protein>
    <recommendedName>
        <fullName evidence="8">RING-type domain-containing protein</fullName>
    </recommendedName>
</protein>